<proteinExistence type="inferred from homology"/>
<accession>A0A7W4UZN4</accession>
<reference evidence="3 4" key="1">
    <citation type="submission" date="2020-08" db="EMBL/GenBank/DDBJ databases">
        <title>Sequencing the genomes of 1000 actinobacteria strains.</title>
        <authorList>
            <person name="Klenk H.-P."/>
        </authorList>
    </citation>
    <scope>NUCLEOTIDE SEQUENCE [LARGE SCALE GENOMIC DNA]</scope>
    <source>
        <strain evidence="3 4">DSM 20146</strain>
    </source>
</reference>
<dbReference type="InterPro" id="IPR013538">
    <property type="entry name" value="ASHA1/2-like_C"/>
</dbReference>
<gene>
    <name evidence="3" type="ORF">FHX33_003327</name>
</gene>
<keyword evidence="4" id="KW-1185">Reference proteome</keyword>
<name>A0A7W4UZN4_LEIAQ</name>
<comment type="similarity">
    <text evidence="1">Belongs to the AHA1 family.</text>
</comment>
<dbReference type="Gene3D" id="3.30.530.20">
    <property type="match status" value="1"/>
</dbReference>
<dbReference type="RefSeq" id="WP_021764547.1">
    <property type="nucleotide sequence ID" value="NZ_JACHVP010000004.1"/>
</dbReference>
<dbReference type="CDD" id="cd07826">
    <property type="entry name" value="SRPBCC_CalC_Aha1-like_9"/>
    <property type="match status" value="1"/>
</dbReference>
<protein>
    <submittedName>
        <fullName evidence="3">Uncharacterized protein YndB with AHSA1/START domain</fullName>
    </submittedName>
</protein>
<dbReference type="Proteomes" id="UP000538196">
    <property type="component" value="Unassembled WGS sequence"/>
</dbReference>
<feature type="domain" description="Activator of Hsp90 ATPase homologue 1/2-like C-terminal" evidence="2">
    <location>
        <begin position="23"/>
        <end position="155"/>
    </location>
</feature>
<dbReference type="SUPFAM" id="SSF55961">
    <property type="entry name" value="Bet v1-like"/>
    <property type="match status" value="1"/>
</dbReference>
<dbReference type="AlphaFoldDB" id="A0A7W4UZN4"/>
<evidence type="ECO:0000313" key="4">
    <source>
        <dbReference type="Proteomes" id="UP000538196"/>
    </source>
</evidence>
<organism evidence="3 4">
    <name type="scientific">Leifsonia aquatica</name>
    <name type="common">Corynebacterium aquaticum</name>
    <dbReference type="NCBI Taxonomy" id="144185"/>
    <lineage>
        <taxon>Bacteria</taxon>
        <taxon>Bacillati</taxon>
        <taxon>Actinomycetota</taxon>
        <taxon>Actinomycetes</taxon>
        <taxon>Micrococcales</taxon>
        <taxon>Microbacteriaceae</taxon>
        <taxon>Leifsonia</taxon>
    </lineage>
</organism>
<evidence type="ECO:0000256" key="1">
    <source>
        <dbReference type="ARBA" id="ARBA00006817"/>
    </source>
</evidence>
<evidence type="ECO:0000259" key="2">
    <source>
        <dbReference type="Pfam" id="PF08327"/>
    </source>
</evidence>
<comment type="caution">
    <text evidence="3">The sequence shown here is derived from an EMBL/GenBank/DDBJ whole genome shotgun (WGS) entry which is preliminary data.</text>
</comment>
<sequence>MSNPVVIDVVPGTSYADLTREFDAPVEALFRAHADPELYVQWVGPRALDSVITDWDFRTGGAYGFEQTDPDGNTYGFRGVIHTVVENELIIQTFEYLGAPAEVSLDRMRFESLPGGGSRLVSRSVFTSKEALEGMIAEGMEYGVTEGYEKLDELLARGAAS</sequence>
<dbReference type="InterPro" id="IPR023393">
    <property type="entry name" value="START-like_dom_sf"/>
</dbReference>
<evidence type="ECO:0000313" key="3">
    <source>
        <dbReference type="EMBL" id="MBB2968551.1"/>
    </source>
</evidence>
<dbReference type="Pfam" id="PF08327">
    <property type="entry name" value="AHSA1"/>
    <property type="match status" value="1"/>
</dbReference>
<dbReference type="EMBL" id="JACHVP010000004">
    <property type="protein sequence ID" value="MBB2968551.1"/>
    <property type="molecule type" value="Genomic_DNA"/>
</dbReference>